<protein>
    <submittedName>
        <fullName evidence="1">Uncharacterized protein</fullName>
    </submittedName>
</protein>
<evidence type="ECO:0000313" key="1">
    <source>
        <dbReference type="EMBL" id="SMG16009.1"/>
    </source>
</evidence>
<name>A0A1X7INK9_9BACT</name>
<organism evidence="1 2">
    <name type="scientific">Dethiosulfovibrio salsuginis</name>
    <dbReference type="NCBI Taxonomy" id="561720"/>
    <lineage>
        <taxon>Bacteria</taxon>
        <taxon>Thermotogati</taxon>
        <taxon>Synergistota</taxon>
        <taxon>Synergistia</taxon>
        <taxon>Synergistales</taxon>
        <taxon>Dethiosulfovibrionaceae</taxon>
        <taxon>Dethiosulfovibrio</taxon>
    </lineage>
</organism>
<dbReference type="STRING" id="561720.SAMN06275492_10384"/>
<dbReference type="RefSeq" id="WP_085543797.1">
    <property type="nucleotide sequence ID" value="NZ_FXBB01000003.1"/>
</dbReference>
<evidence type="ECO:0000313" key="2">
    <source>
        <dbReference type="Proteomes" id="UP000193355"/>
    </source>
</evidence>
<dbReference type="AlphaFoldDB" id="A0A1X7INK9"/>
<keyword evidence="2" id="KW-1185">Reference proteome</keyword>
<accession>A0A1X7INK9</accession>
<dbReference type="EMBL" id="FXBB01000003">
    <property type="protein sequence ID" value="SMG16009.1"/>
    <property type="molecule type" value="Genomic_DNA"/>
</dbReference>
<proteinExistence type="predicted"/>
<reference evidence="2" key="1">
    <citation type="submission" date="2017-04" db="EMBL/GenBank/DDBJ databases">
        <authorList>
            <person name="Varghese N."/>
            <person name="Submissions S."/>
        </authorList>
    </citation>
    <scope>NUCLEOTIDE SEQUENCE [LARGE SCALE GENOMIC DNA]</scope>
    <source>
        <strain evidence="2">USBA 82</strain>
    </source>
</reference>
<sequence length="116" mass="13278">MTLFAIDRDHNRLKNRVSQELSALRKDVQALSQGMGPTIAGRIDCKICSLKNWLDQGDQEDRSQAIMEAETLELIMEINLQRKTGQISTRDLKSMLNRTRSISRSIRLISSYRELG</sequence>
<gene>
    <name evidence="1" type="ORF">SAMN06275492_10384</name>
</gene>
<dbReference type="Proteomes" id="UP000193355">
    <property type="component" value="Unassembled WGS sequence"/>
</dbReference>